<dbReference type="AlphaFoldDB" id="K6CJJ4"/>
<dbReference type="EMBL" id="AJLS01000009">
    <property type="protein sequence ID" value="EKN71340.1"/>
    <property type="molecule type" value="Genomic_DNA"/>
</dbReference>
<dbReference type="Pfam" id="PF01832">
    <property type="entry name" value="Glucosaminidase"/>
    <property type="match status" value="1"/>
</dbReference>
<dbReference type="Gene3D" id="1.10.530.10">
    <property type="match status" value="1"/>
</dbReference>
<dbReference type="eggNOG" id="COG4193">
    <property type="taxonomic scope" value="Bacteria"/>
</dbReference>
<organism evidence="3 4">
    <name type="scientific">Neobacillus bataviensis LMG 21833</name>
    <dbReference type="NCBI Taxonomy" id="1117379"/>
    <lineage>
        <taxon>Bacteria</taxon>
        <taxon>Bacillati</taxon>
        <taxon>Bacillota</taxon>
        <taxon>Bacilli</taxon>
        <taxon>Bacillales</taxon>
        <taxon>Bacillaceae</taxon>
        <taxon>Neobacillus</taxon>
    </lineage>
</organism>
<reference evidence="3 4" key="1">
    <citation type="journal article" date="2012" name="Front. Microbiol.">
        <title>Redundancy and modularity in membrane-associated dissimilatory nitrate reduction in Bacillus.</title>
        <authorList>
            <person name="Heylen K."/>
            <person name="Keltjens J."/>
        </authorList>
    </citation>
    <scope>NUCLEOTIDE SEQUENCE [LARGE SCALE GENOMIC DNA]</scope>
    <source>
        <strain evidence="4">LMG 21833T</strain>
    </source>
</reference>
<dbReference type="Gene3D" id="2.30.30.40">
    <property type="entry name" value="SH3 Domains"/>
    <property type="match status" value="1"/>
</dbReference>
<dbReference type="PANTHER" id="PTHR33308">
    <property type="entry name" value="PEPTIDOGLYCAN HYDROLASE FLGJ"/>
    <property type="match status" value="1"/>
</dbReference>
<evidence type="ECO:0000256" key="1">
    <source>
        <dbReference type="ARBA" id="ARBA00022801"/>
    </source>
</evidence>
<dbReference type="InterPro" id="IPR002901">
    <property type="entry name" value="MGlyc_endo_b_GlcNAc-like_dom"/>
</dbReference>
<dbReference type="InterPro" id="IPR051056">
    <property type="entry name" value="Glycosyl_Hydrolase_73"/>
</dbReference>
<dbReference type="STRING" id="1117379.BABA_01620"/>
<dbReference type="Pfam" id="PF17957">
    <property type="entry name" value="Big_7"/>
    <property type="match status" value="6"/>
</dbReference>
<keyword evidence="1 3" id="KW-0378">Hydrolase</keyword>
<dbReference type="eggNOG" id="COG5492">
    <property type="taxonomic scope" value="Bacteria"/>
</dbReference>
<gene>
    <name evidence="3" type="ORF">BABA_01620</name>
</gene>
<evidence type="ECO:0000313" key="3">
    <source>
        <dbReference type="EMBL" id="EKN71340.1"/>
    </source>
</evidence>
<dbReference type="Proteomes" id="UP000006316">
    <property type="component" value="Unassembled WGS sequence"/>
</dbReference>
<keyword evidence="4" id="KW-1185">Reference proteome</keyword>
<name>K6CJJ4_9BACI</name>
<dbReference type="PATRIC" id="fig|1117379.3.peg.339"/>
<dbReference type="eggNOG" id="COG1705">
    <property type="taxonomic scope" value="Bacteria"/>
</dbReference>
<dbReference type="OrthoDB" id="9816557at2"/>
<protein>
    <submittedName>
        <fullName evidence="3">Cell wall hydrolase/autolysin</fullName>
    </submittedName>
</protein>
<dbReference type="PANTHER" id="PTHR33308:SF9">
    <property type="entry name" value="PEPTIDOGLYCAN HYDROLASE FLGJ"/>
    <property type="match status" value="1"/>
</dbReference>
<sequence length="949" mass="103882">MNVIKSKVTKYILLASFFIILIMFNNSKVFANNGILIPKGYIDTPSNGVAIKGEMVVSGWFLDASGVSKIEVLIDGKSKGEAQYGDTRNDVAKAYPEYQNTNSGYKFTLNTKDLTNGQHTLTVRETGNNGAENLESVMVNVQNPPVKGYIDTPTNGSMIKGEMEVSGWYLDTSGVSKIEVLVDGKSLGQAQYGDPRSDVAKAYPEYQNTNSGYKYTLNTRKLNNGQHTLTVRETGKNGATNLKSVMVNVQNPPAKGYIDSPKNSSTIKGEMEVRGWFLDVSGVSKIEVLIDGTSIGEAKYGEPRNDVAKVYPEYQNANSGYNFTLNTKNLTNGQHTLTVRETGINGTTNLQSITVNVQNPPAKGYIDTPKNGSTIKGEIDVNGWFLDASGVSKIEVLVDGESMGEAKYGDARNDVAKVYPEYQNTNSGYKFTLNTKNLINGQHTLTVKETGNNGVMNLESVVVNVQNPPAKGYIDTPKVGSAIKGEIEVSGWYLDLSGVSKIEVLVDGKNMGVAKYGDTRTDVANVYPEYQNANSGYKFNLNTKMLTNGQHTLTVRETGNNGATNLESIKVNVQNPPAKGFIDTPKDGSSSKGEIEVSGWFLDVTDVSKIEVFVDGKSMGVAQYGGLRTDVANVYPEYQNTNSGYKLTFNSLQFAEGQHTLAVKETGGNGTTSTVNSIIYIYNGNPYLQIDLRKPANITANDIINFFNQKRPDSPLKNYAQSFIDAQNKYGVNAQYLVAHAIWETGWGGSNLKTYKNNLYGYSAYDSCPFTCGYYFPTGGDSINFEAFIVRRDYLDGNGIYFNGSTLTGMNVRYATDPNWANGIANLMQSIKPFNAGSYFQSDILPTSSVSAPVFGRNIPLGQPYPTSIIINYREATYARVISDGLAFRSIPYVLTSTFLKALDSGTTVRVLGYNTDVREDSTYPYDNRWYRVLVNGLEGWVYGGGIQF</sequence>
<dbReference type="Gene3D" id="2.60.40.10">
    <property type="entry name" value="Immunoglobulins"/>
    <property type="match status" value="6"/>
</dbReference>
<feature type="domain" description="Mannosyl-glycoprotein endo-beta-N-acetylglucosamidase-like" evidence="2">
    <location>
        <begin position="708"/>
        <end position="835"/>
    </location>
</feature>
<comment type="caution">
    <text evidence="3">The sequence shown here is derived from an EMBL/GenBank/DDBJ whole genome shotgun (WGS) entry which is preliminary data.</text>
</comment>
<accession>K6CJJ4</accession>
<dbReference type="RefSeq" id="WP_007083367.1">
    <property type="nucleotide sequence ID" value="NZ_AJLS01000009.1"/>
</dbReference>
<dbReference type="SMART" id="SM00047">
    <property type="entry name" value="LYZ2"/>
    <property type="match status" value="1"/>
</dbReference>
<evidence type="ECO:0000259" key="2">
    <source>
        <dbReference type="SMART" id="SM00047"/>
    </source>
</evidence>
<dbReference type="GO" id="GO:0004040">
    <property type="term" value="F:amidase activity"/>
    <property type="evidence" value="ECO:0007669"/>
    <property type="project" value="InterPro"/>
</dbReference>
<dbReference type="InterPro" id="IPR013783">
    <property type="entry name" value="Ig-like_fold"/>
</dbReference>
<proteinExistence type="predicted"/>
<evidence type="ECO:0000313" key="4">
    <source>
        <dbReference type="Proteomes" id="UP000006316"/>
    </source>
</evidence>